<evidence type="ECO:0000256" key="10">
    <source>
        <dbReference type="PROSITE-ProRule" id="PRU00110"/>
    </source>
</evidence>
<keyword evidence="4" id="KW-0812">Transmembrane</keyword>
<dbReference type="CDD" id="cd17546">
    <property type="entry name" value="REC_hyHK_CKI1_RcsC-like"/>
    <property type="match status" value="1"/>
</dbReference>
<accession>A0A7C3KE36</accession>
<dbReference type="GO" id="GO:0005524">
    <property type="term" value="F:ATP binding"/>
    <property type="evidence" value="ECO:0007669"/>
    <property type="project" value="UniProtKB-KW"/>
</dbReference>
<dbReference type="PANTHER" id="PTHR45339:SF1">
    <property type="entry name" value="HYBRID SIGNAL TRANSDUCTION HISTIDINE KINASE J"/>
    <property type="match status" value="1"/>
</dbReference>
<dbReference type="SUPFAM" id="SSF47226">
    <property type="entry name" value="Histidine-containing phosphotransfer domain, HPT domain"/>
    <property type="match status" value="1"/>
</dbReference>
<sequence>MLEVLGYRADVACNGLEAIAALRRQPYDVLLMDIQMPEMDGLEATRLIRREWLSQTQPWIIAMTAHARASDREECFQAGMNSYISKPIDMTALRQALCECYLINQTNEAPSYSGTSQDNKESGADQAIFVENSSEPKFDVIDREIIAGLREIGGDDAKEMIQELIQVYLEDAPVRLKTIEGAANLNDVRTLKQAAHALRSTSVTVGATQLGKLCEAIESRADKQDLQSNLLLIFQINQGFSRVEYALKNLMGTL</sequence>
<evidence type="ECO:0000256" key="2">
    <source>
        <dbReference type="ARBA" id="ARBA00022475"/>
    </source>
</evidence>
<keyword evidence="3 11" id="KW-0597">Phosphoprotein</keyword>
<dbReference type="InterPro" id="IPR008207">
    <property type="entry name" value="Sig_transdc_His_kin_Hpt_dom"/>
</dbReference>
<dbReference type="PROSITE" id="PS50110">
    <property type="entry name" value="RESPONSE_REGULATORY"/>
    <property type="match status" value="1"/>
</dbReference>
<evidence type="ECO:0000256" key="1">
    <source>
        <dbReference type="ARBA" id="ARBA00004651"/>
    </source>
</evidence>
<evidence type="ECO:0000256" key="11">
    <source>
        <dbReference type="PROSITE-ProRule" id="PRU00169"/>
    </source>
</evidence>
<evidence type="ECO:0000259" key="13">
    <source>
        <dbReference type="PROSITE" id="PS50894"/>
    </source>
</evidence>
<feature type="domain" description="HPt" evidence="13">
    <location>
        <begin position="157"/>
        <end position="250"/>
    </location>
</feature>
<dbReference type="Gene3D" id="1.20.120.160">
    <property type="entry name" value="HPT domain"/>
    <property type="match status" value="1"/>
</dbReference>
<keyword evidence="6" id="KW-0067">ATP-binding</keyword>
<organism evidence="14">
    <name type="scientific">Oscillatoriales cyanobacterium SpSt-418</name>
    <dbReference type="NCBI Taxonomy" id="2282169"/>
    <lineage>
        <taxon>Bacteria</taxon>
        <taxon>Bacillati</taxon>
        <taxon>Cyanobacteriota</taxon>
        <taxon>Cyanophyceae</taxon>
        <taxon>Oscillatoriophycideae</taxon>
        <taxon>Oscillatoriales</taxon>
    </lineage>
</organism>
<dbReference type="InterPro" id="IPR001789">
    <property type="entry name" value="Sig_transdc_resp-reg_receiver"/>
</dbReference>
<dbReference type="EMBL" id="DSRU01000112">
    <property type="protein sequence ID" value="HFM97828.1"/>
    <property type="molecule type" value="Genomic_DNA"/>
</dbReference>
<keyword evidence="7" id="KW-1133">Transmembrane helix</keyword>
<feature type="modified residue" description="Phosphohistidine" evidence="10">
    <location>
        <position position="196"/>
    </location>
</feature>
<name>A0A7C3KE36_9CYAN</name>
<protein>
    <submittedName>
        <fullName evidence="14">Response regulator</fullName>
    </submittedName>
</protein>
<comment type="subcellular location">
    <subcellularLocation>
        <location evidence="1">Cell membrane</location>
        <topology evidence="1">Multi-pass membrane protein</topology>
    </subcellularLocation>
</comment>
<evidence type="ECO:0000256" key="6">
    <source>
        <dbReference type="ARBA" id="ARBA00022840"/>
    </source>
</evidence>
<keyword evidence="2" id="KW-1003">Cell membrane</keyword>
<dbReference type="SUPFAM" id="SSF52172">
    <property type="entry name" value="CheY-like"/>
    <property type="match status" value="1"/>
</dbReference>
<keyword evidence="9" id="KW-0472">Membrane</keyword>
<evidence type="ECO:0000256" key="8">
    <source>
        <dbReference type="ARBA" id="ARBA00023012"/>
    </source>
</evidence>
<dbReference type="GO" id="GO:0000160">
    <property type="term" value="P:phosphorelay signal transduction system"/>
    <property type="evidence" value="ECO:0007669"/>
    <property type="project" value="UniProtKB-KW"/>
</dbReference>
<dbReference type="InterPro" id="IPR036641">
    <property type="entry name" value="HPT_dom_sf"/>
</dbReference>
<keyword evidence="5" id="KW-0547">Nucleotide-binding</keyword>
<evidence type="ECO:0000313" key="14">
    <source>
        <dbReference type="EMBL" id="HFM97828.1"/>
    </source>
</evidence>
<feature type="domain" description="Response regulatory" evidence="12">
    <location>
        <begin position="1"/>
        <end position="101"/>
    </location>
</feature>
<keyword evidence="8" id="KW-0902">Two-component regulatory system</keyword>
<dbReference type="Gene3D" id="3.40.50.2300">
    <property type="match status" value="1"/>
</dbReference>
<evidence type="ECO:0000256" key="5">
    <source>
        <dbReference type="ARBA" id="ARBA00022741"/>
    </source>
</evidence>
<dbReference type="GO" id="GO:0005886">
    <property type="term" value="C:plasma membrane"/>
    <property type="evidence" value="ECO:0007669"/>
    <property type="project" value="UniProtKB-SubCell"/>
</dbReference>
<evidence type="ECO:0000259" key="12">
    <source>
        <dbReference type="PROSITE" id="PS50110"/>
    </source>
</evidence>
<evidence type="ECO:0000256" key="4">
    <source>
        <dbReference type="ARBA" id="ARBA00022692"/>
    </source>
</evidence>
<dbReference type="PROSITE" id="PS50894">
    <property type="entry name" value="HPT"/>
    <property type="match status" value="1"/>
</dbReference>
<dbReference type="InterPro" id="IPR011006">
    <property type="entry name" value="CheY-like_superfamily"/>
</dbReference>
<evidence type="ECO:0000256" key="7">
    <source>
        <dbReference type="ARBA" id="ARBA00022989"/>
    </source>
</evidence>
<dbReference type="SMART" id="SM00448">
    <property type="entry name" value="REC"/>
    <property type="match status" value="1"/>
</dbReference>
<evidence type="ECO:0000256" key="3">
    <source>
        <dbReference type="ARBA" id="ARBA00022553"/>
    </source>
</evidence>
<dbReference type="Pfam" id="PF01627">
    <property type="entry name" value="Hpt"/>
    <property type="match status" value="1"/>
</dbReference>
<dbReference type="AlphaFoldDB" id="A0A7C3KE36"/>
<proteinExistence type="predicted"/>
<gene>
    <name evidence="14" type="ORF">ENR64_08665</name>
</gene>
<dbReference type="Pfam" id="PF00072">
    <property type="entry name" value="Response_reg"/>
    <property type="match status" value="1"/>
</dbReference>
<evidence type="ECO:0000256" key="9">
    <source>
        <dbReference type="ARBA" id="ARBA00023136"/>
    </source>
</evidence>
<reference evidence="14" key="1">
    <citation type="journal article" date="2020" name="mSystems">
        <title>Genome- and Community-Level Interaction Insights into Carbon Utilization and Element Cycling Functions of Hydrothermarchaeota in Hydrothermal Sediment.</title>
        <authorList>
            <person name="Zhou Z."/>
            <person name="Liu Y."/>
            <person name="Xu W."/>
            <person name="Pan J."/>
            <person name="Luo Z.H."/>
            <person name="Li M."/>
        </authorList>
    </citation>
    <scope>NUCLEOTIDE SEQUENCE [LARGE SCALE GENOMIC DNA]</scope>
    <source>
        <strain evidence="14">SpSt-418</strain>
    </source>
</reference>
<comment type="caution">
    <text evidence="14">The sequence shown here is derived from an EMBL/GenBank/DDBJ whole genome shotgun (WGS) entry which is preliminary data.</text>
</comment>
<feature type="modified residue" description="4-aspartylphosphate" evidence="11">
    <location>
        <position position="33"/>
    </location>
</feature>
<dbReference type="PANTHER" id="PTHR45339">
    <property type="entry name" value="HYBRID SIGNAL TRANSDUCTION HISTIDINE KINASE J"/>
    <property type="match status" value="1"/>
</dbReference>